<comment type="similarity">
    <text evidence="2 7">Belongs to the FliR/MopE/SpaR family.</text>
</comment>
<proteinExistence type="inferred from homology"/>
<feature type="transmembrane region" description="Helical" evidence="7">
    <location>
        <begin position="191"/>
        <end position="216"/>
    </location>
</feature>
<feature type="transmembrane region" description="Helical" evidence="7">
    <location>
        <begin position="59"/>
        <end position="81"/>
    </location>
</feature>
<dbReference type="NCBIfam" id="TIGR01401">
    <property type="entry name" value="fliR_like_III"/>
    <property type="match status" value="1"/>
</dbReference>
<keyword evidence="6 7" id="KW-0472">Membrane</keyword>
<feature type="transmembrane region" description="Helical" evidence="7">
    <location>
        <begin position="21"/>
        <end position="39"/>
    </location>
</feature>
<evidence type="ECO:0000256" key="2">
    <source>
        <dbReference type="ARBA" id="ARBA00009772"/>
    </source>
</evidence>
<feature type="transmembrane region" description="Helical" evidence="7">
    <location>
        <begin position="147"/>
        <end position="170"/>
    </location>
</feature>
<dbReference type="RefSeq" id="WP_173134921.1">
    <property type="nucleotide sequence ID" value="NZ_JABRWJ010000019.1"/>
</dbReference>
<comment type="caution">
    <text evidence="8">The sequence shown here is derived from an EMBL/GenBank/DDBJ whole genome shotgun (WGS) entry which is preliminary data.</text>
</comment>
<reference evidence="8 9" key="1">
    <citation type="submission" date="2020-05" db="EMBL/GenBank/DDBJ databases">
        <title>Aquincola sp. isolate from soil.</title>
        <authorList>
            <person name="Han J."/>
            <person name="Kim D.-U."/>
        </authorList>
    </citation>
    <scope>NUCLEOTIDE SEQUENCE [LARGE SCALE GENOMIC DNA]</scope>
    <source>
        <strain evidence="8 9">S2</strain>
    </source>
</reference>
<dbReference type="PANTHER" id="PTHR30065">
    <property type="entry name" value="FLAGELLAR BIOSYNTHETIC PROTEIN FLIR"/>
    <property type="match status" value="1"/>
</dbReference>
<keyword evidence="5 7" id="KW-1133">Transmembrane helix</keyword>
<dbReference type="InterPro" id="IPR002010">
    <property type="entry name" value="T3SS_IM_R"/>
</dbReference>
<evidence type="ECO:0000313" key="9">
    <source>
        <dbReference type="Proteomes" id="UP000737171"/>
    </source>
</evidence>
<dbReference type="PRINTS" id="PR00953">
    <property type="entry name" value="TYPE3IMRPROT"/>
</dbReference>
<evidence type="ECO:0000256" key="1">
    <source>
        <dbReference type="ARBA" id="ARBA00004651"/>
    </source>
</evidence>
<dbReference type="Proteomes" id="UP000737171">
    <property type="component" value="Unassembled WGS sequence"/>
</dbReference>
<name>A0ABX2EUM7_9BURK</name>
<keyword evidence="3 7" id="KW-1003">Cell membrane</keyword>
<evidence type="ECO:0000256" key="6">
    <source>
        <dbReference type="ARBA" id="ARBA00023136"/>
    </source>
</evidence>
<organism evidence="8 9">
    <name type="scientific">Pseudaquabacterium terrae</name>
    <dbReference type="NCBI Taxonomy" id="2732868"/>
    <lineage>
        <taxon>Bacteria</taxon>
        <taxon>Pseudomonadati</taxon>
        <taxon>Pseudomonadota</taxon>
        <taxon>Betaproteobacteria</taxon>
        <taxon>Burkholderiales</taxon>
        <taxon>Sphaerotilaceae</taxon>
        <taxon>Pseudaquabacterium</taxon>
    </lineage>
</organism>
<dbReference type="EMBL" id="JABRWJ010000019">
    <property type="protein sequence ID" value="NRF72175.1"/>
    <property type="molecule type" value="Genomic_DNA"/>
</dbReference>
<dbReference type="PANTHER" id="PTHR30065:SF1">
    <property type="entry name" value="SURFACE PRESENTATION OF ANTIGENS PROTEIN SPAR"/>
    <property type="match status" value="1"/>
</dbReference>
<sequence>MQELLSSPQALVQLGETVKQLLCLMALCGMRMFAMAQLFVPLNDTAISGPMRNGMCLTFTIFIAWAQPIDVVASMSTLMLAGLILKELMIGVVIGFSASLVFWVAEGVGALIDNQAGFSNAQQKNMMSGEDATPVANLLGQLAQGCFWILGGMTVLLGVIYESYAWWPLYRITPDMPQVLERFLAAEVKQLMVTMLTLASPMLLVLLMVDLTFGVLAKTADKLEPNNLAQPIKGAIALLMLSVLVAVYFQQSRPALSLRQLAGEMRYWMQPREAPSAPAPQPAPR</sequence>
<dbReference type="Pfam" id="PF01311">
    <property type="entry name" value="Bac_export_1"/>
    <property type="match status" value="1"/>
</dbReference>
<evidence type="ECO:0000256" key="4">
    <source>
        <dbReference type="ARBA" id="ARBA00022692"/>
    </source>
</evidence>
<comment type="subcellular location">
    <subcellularLocation>
        <location evidence="1 7">Cell membrane</location>
        <topology evidence="1 7">Multi-pass membrane protein</topology>
    </subcellularLocation>
</comment>
<evidence type="ECO:0000313" key="8">
    <source>
        <dbReference type="EMBL" id="NRF72175.1"/>
    </source>
</evidence>
<keyword evidence="4 7" id="KW-0812">Transmembrane</keyword>
<evidence type="ECO:0000256" key="3">
    <source>
        <dbReference type="ARBA" id="ARBA00022475"/>
    </source>
</evidence>
<evidence type="ECO:0000256" key="7">
    <source>
        <dbReference type="RuleBase" id="RU362072"/>
    </source>
</evidence>
<dbReference type="InterPro" id="IPR006304">
    <property type="entry name" value="T3SS_SpaR/YscT"/>
</dbReference>
<feature type="transmembrane region" description="Helical" evidence="7">
    <location>
        <begin position="228"/>
        <end position="249"/>
    </location>
</feature>
<evidence type="ECO:0000256" key="5">
    <source>
        <dbReference type="ARBA" id="ARBA00022989"/>
    </source>
</evidence>
<accession>A0ABX2EUM7</accession>
<feature type="transmembrane region" description="Helical" evidence="7">
    <location>
        <begin position="88"/>
        <end position="105"/>
    </location>
</feature>
<gene>
    <name evidence="8" type="primary">sctT</name>
    <name evidence="8" type="ORF">HLB44_34845</name>
</gene>
<protein>
    <submittedName>
        <fullName evidence="8">Type III secretion system export apparatus subunit SctT</fullName>
    </submittedName>
</protein>
<keyword evidence="9" id="KW-1185">Reference proteome</keyword>